<name>A0AAW2I1P2_9NEOP</name>
<dbReference type="AlphaFoldDB" id="A0AAW2I1P2"/>
<dbReference type="InterPro" id="IPR028091">
    <property type="entry name" value="FAM91_N_dom"/>
</dbReference>
<dbReference type="InterPro" id="IPR028097">
    <property type="entry name" value="FAM91_C_dom"/>
</dbReference>
<dbReference type="PANTHER" id="PTHR28441">
    <property type="entry name" value="PROTEIN FAM91A1"/>
    <property type="match status" value="1"/>
</dbReference>
<protein>
    <recommendedName>
        <fullName evidence="5">Protein FAM91A1</fullName>
    </recommendedName>
</protein>
<evidence type="ECO:0000259" key="2">
    <source>
        <dbReference type="Pfam" id="PF14647"/>
    </source>
</evidence>
<feature type="domain" description="FAM91 N-terminal" evidence="2">
    <location>
        <begin position="8"/>
        <end position="310"/>
    </location>
</feature>
<dbReference type="PANTHER" id="PTHR28441:SF2">
    <property type="entry name" value="PROTEIN FAM91A1"/>
    <property type="match status" value="1"/>
</dbReference>
<evidence type="ECO:0000259" key="3">
    <source>
        <dbReference type="Pfam" id="PF14648"/>
    </source>
</evidence>
<reference evidence="4" key="1">
    <citation type="journal article" date="2024" name="Gigascience">
        <title>Chromosome-level genome of the poultry shaft louse Menopon gallinae provides insight into the host-switching and adaptive evolution of parasitic lice.</title>
        <authorList>
            <person name="Xu Y."/>
            <person name="Ma L."/>
            <person name="Liu S."/>
            <person name="Liang Y."/>
            <person name="Liu Q."/>
            <person name="He Z."/>
            <person name="Tian L."/>
            <person name="Duan Y."/>
            <person name="Cai W."/>
            <person name="Li H."/>
            <person name="Song F."/>
        </authorList>
    </citation>
    <scope>NUCLEOTIDE SEQUENCE</scope>
    <source>
        <strain evidence="4">Cailab_2023a</strain>
    </source>
</reference>
<dbReference type="Pfam" id="PF14648">
    <property type="entry name" value="FAM91_C"/>
    <property type="match status" value="1"/>
</dbReference>
<evidence type="ECO:0000256" key="1">
    <source>
        <dbReference type="ARBA" id="ARBA00010319"/>
    </source>
</evidence>
<dbReference type="Pfam" id="PF14647">
    <property type="entry name" value="FAM91_N"/>
    <property type="match status" value="1"/>
</dbReference>
<sequence>MNSEVESYIRNNIVWSKIPSNVKQNWILNQKEYEKQIVEFSIKNQLRHKGNIVRFVRKDGKQYYEDLLSYSRQSLMLYPYHLSDVIVPGLRTTPFQYYISMMESIMAQEKSYDSLPNFTAADCVRLLGIGRNEYIDLMNQCRSGRKLFRKKNVKDLLPSKPVKIHIEKWWTVQLGLVTEEDIKLITPTEKELIDKIIDFGKQKAGDSDLDLLHKLYNKGLVYLEVPIDDNDYIVVPPLEGFVMNRVLGDYFETLLYKIFVSIDEHTTVGELANVLQIDLESVKNAVSLYCRLGFAKKKSNEDDVEADNSWNKSPTLKRQSSILSVTDPLLLELDEVLAEAGLSSAQESAAVTVDDAETNLLSSPSRSKRIAFLFDSTLTAFLMMGNLSPGLKNHAVTMFEVGKLSDESLESLLSELEKISTDDSEGEAQRYFEHALVLRSTILFLRHNQKMEDLASGVDLIRCESLQSLDAATCSRLLNKNYSLLVSMAPLSKEIRPITSSTPPHLGPASPEINTVWFKLFIYFITGYGPPSILFSKGTRLRQLPELLKSCDKVLVTTWEHDPIVLPISNLIFTVNEALCHSAVLVQGYGVSRQAKTILVPFPMHNAKDQLIDWSSHPAIKKLSENIDLQHNCGFLTMVNLNSDVDNENVLLKTNNNRFGSSSSDVDSWIENQLNSKAVPEVVSPVNGITNKESADILEEELDNFVCARNLDEATDAKMLNEDCLTSENIETDLMKWTLLDCDFGIPLFNAKTNLEVCDSICTHKLWTKNSLDELVKSSEALSARLIEFIHHLQESPELTNPAANTVEHSKITLSTILPKRNFIFENGDLRIWCGQ</sequence>
<evidence type="ECO:0008006" key="5">
    <source>
        <dbReference type="Google" id="ProtNLM"/>
    </source>
</evidence>
<comment type="similarity">
    <text evidence="1">Belongs to the FAM91 family.</text>
</comment>
<accession>A0AAW2I1P2</accession>
<comment type="caution">
    <text evidence="4">The sequence shown here is derived from an EMBL/GenBank/DDBJ whole genome shotgun (WGS) entry which is preliminary data.</text>
</comment>
<organism evidence="4">
    <name type="scientific">Menopon gallinae</name>
    <name type="common">poultry shaft louse</name>
    <dbReference type="NCBI Taxonomy" id="328185"/>
    <lineage>
        <taxon>Eukaryota</taxon>
        <taxon>Metazoa</taxon>
        <taxon>Ecdysozoa</taxon>
        <taxon>Arthropoda</taxon>
        <taxon>Hexapoda</taxon>
        <taxon>Insecta</taxon>
        <taxon>Pterygota</taxon>
        <taxon>Neoptera</taxon>
        <taxon>Paraneoptera</taxon>
        <taxon>Psocodea</taxon>
        <taxon>Troctomorpha</taxon>
        <taxon>Phthiraptera</taxon>
        <taxon>Amblycera</taxon>
        <taxon>Menoponidae</taxon>
        <taxon>Menopon</taxon>
    </lineage>
</organism>
<evidence type="ECO:0000313" key="4">
    <source>
        <dbReference type="EMBL" id="KAL0276122.1"/>
    </source>
</evidence>
<feature type="domain" description="FAM91 C-terminal" evidence="3">
    <location>
        <begin position="367"/>
        <end position="831"/>
    </location>
</feature>
<dbReference type="InterPro" id="IPR039199">
    <property type="entry name" value="FAM91"/>
</dbReference>
<gene>
    <name evidence="4" type="ORF">PYX00_003768</name>
</gene>
<dbReference type="EMBL" id="JARGDH010000002">
    <property type="protein sequence ID" value="KAL0276122.1"/>
    <property type="molecule type" value="Genomic_DNA"/>
</dbReference>
<proteinExistence type="inferred from homology"/>